<name>A0A7K1TBA4_9BACT</name>
<dbReference type="RefSeq" id="WP_157562404.1">
    <property type="nucleotide sequence ID" value="NZ_WQKZ01000001.1"/>
</dbReference>
<proteinExistence type="predicted"/>
<comment type="caution">
    <text evidence="1">The sequence shown here is derived from an EMBL/GenBank/DDBJ whole genome shotgun (WGS) entry which is preliminary data.</text>
</comment>
<gene>
    <name evidence="1" type="ORF">GO988_05030</name>
</gene>
<protein>
    <submittedName>
        <fullName evidence="1">Uncharacterized protein</fullName>
    </submittedName>
</protein>
<evidence type="ECO:0000313" key="1">
    <source>
        <dbReference type="EMBL" id="MVN75684.1"/>
    </source>
</evidence>
<dbReference type="AlphaFoldDB" id="A0A7K1TBA4"/>
<dbReference type="Proteomes" id="UP000441336">
    <property type="component" value="Unassembled WGS sequence"/>
</dbReference>
<keyword evidence="2" id="KW-1185">Reference proteome</keyword>
<evidence type="ECO:0000313" key="2">
    <source>
        <dbReference type="Proteomes" id="UP000441336"/>
    </source>
</evidence>
<sequence length="87" mass="9665">MPAGVPLSYYQGIEKEQKHEKIEHRIFGGPDTTNALDGYASFRVGQLPAALDSEDGDLSIAMDHVDRIDVRPAVMTAARFKEWFSKA</sequence>
<organism evidence="1 2">
    <name type="scientific">Hymenobacter ginkgonis</name>
    <dbReference type="NCBI Taxonomy" id="2682976"/>
    <lineage>
        <taxon>Bacteria</taxon>
        <taxon>Pseudomonadati</taxon>
        <taxon>Bacteroidota</taxon>
        <taxon>Cytophagia</taxon>
        <taxon>Cytophagales</taxon>
        <taxon>Hymenobacteraceae</taxon>
        <taxon>Hymenobacter</taxon>
    </lineage>
</organism>
<accession>A0A7K1TBA4</accession>
<dbReference type="EMBL" id="WQKZ01000001">
    <property type="protein sequence ID" value="MVN75684.1"/>
    <property type="molecule type" value="Genomic_DNA"/>
</dbReference>
<reference evidence="1 2" key="1">
    <citation type="submission" date="2019-12" db="EMBL/GenBank/DDBJ databases">
        <title>Hymenobacter sp. HMF4947 Genome sequencing and assembly.</title>
        <authorList>
            <person name="Kang H."/>
            <person name="Cha I."/>
            <person name="Kim H."/>
            <person name="Joh K."/>
        </authorList>
    </citation>
    <scope>NUCLEOTIDE SEQUENCE [LARGE SCALE GENOMIC DNA]</scope>
    <source>
        <strain evidence="1 2">HMF4947</strain>
    </source>
</reference>